<keyword evidence="3" id="KW-1185">Reference proteome</keyword>
<dbReference type="Proteomes" id="UP001174677">
    <property type="component" value="Chromosome 1"/>
</dbReference>
<proteinExistence type="predicted"/>
<evidence type="ECO:0000313" key="2">
    <source>
        <dbReference type="EMBL" id="KAJ9189454.1"/>
    </source>
</evidence>
<organism evidence="2 3">
    <name type="scientific">Hevea brasiliensis</name>
    <name type="common">Para rubber tree</name>
    <name type="synonym">Siphonia brasiliensis</name>
    <dbReference type="NCBI Taxonomy" id="3981"/>
    <lineage>
        <taxon>Eukaryota</taxon>
        <taxon>Viridiplantae</taxon>
        <taxon>Streptophyta</taxon>
        <taxon>Embryophyta</taxon>
        <taxon>Tracheophyta</taxon>
        <taxon>Spermatophyta</taxon>
        <taxon>Magnoliopsida</taxon>
        <taxon>eudicotyledons</taxon>
        <taxon>Gunneridae</taxon>
        <taxon>Pentapetalae</taxon>
        <taxon>rosids</taxon>
        <taxon>fabids</taxon>
        <taxon>Malpighiales</taxon>
        <taxon>Euphorbiaceae</taxon>
        <taxon>Crotonoideae</taxon>
        <taxon>Micrandreae</taxon>
        <taxon>Hevea</taxon>
    </lineage>
</organism>
<name>A0ABQ9NAC2_HEVBR</name>
<evidence type="ECO:0008006" key="4">
    <source>
        <dbReference type="Google" id="ProtNLM"/>
    </source>
</evidence>
<accession>A0ABQ9NAC2</accession>
<reference evidence="2" key="1">
    <citation type="journal article" date="2023" name="Plant Biotechnol. J.">
        <title>Chromosome-level wild Hevea brasiliensis genome provides new tools for genomic-assisted breeding and valuable loci to elevate rubber yield.</title>
        <authorList>
            <person name="Cheng H."/>
            <person name="Song X."/>
            <person name="Hu Y."/>
            <person name="Wu T."/>
            <person name="Yang Q."/>
            <person name="An Z."/>
            <person name="Feng S."/>
            <person name="Deng Z."/>
            <person name="Wu W."/>
            <person name="Zeng X."/>
            <person name="Tu M."/>
            <person name="Wang X."/>
            <person name="Huang H."/>
        </authorList>
    </citation>
    <scope>NUCLEOTIDE SEQUENCE</scope>
    <source>
        <strain evidence="2">MT/VB/25A 57/8</strain>
    </source>
</reference>
<sequence>MQGLRWSIRLTDAPYENESIGALPGNPIIREKASRGGKKESSRGPKRCFEVKSSRELKVVEFKQLGHTTDMSVDEYIDKFVEFLKYMGQEYDTNKKKAKRYTQRLHSRHSLLSLATETYSFHSINKFWNRIKSGLRMGGSSSSSSNTSDCVRCGNPHRGVYRFGTFQCYQCGQEGHMSWESFNMESMASQQQTRLGSLAQPAVR</sequence>
<protein>
    <recommendedName>
        <fullName evidence="4">Retrotransposon gag domain-containing protein</fullName>
    </recommendedName>
</protein>
<feature type="region of interest" description="Disordered" evidence="1">
    <location>
        <begin position="24"/>
        <end position="47"/>
    </location>
</feature>
<dbReference type="EMBL" id="JARPOI010000001">
    <property type="protein sequence ID" value="KAJ9189454.1"/>
    <property type="molecule type" value="Genomic_DNA"/>
</dbReference>
<feature type="compositionally biased region" description="Basic and acidic residues" evidence="1">
    <location>
        <begin position="29"/>
        <end position="47"/>
    </location>
</feature>
<evidence type="ECO:0000313" key="3">
    <source>
        <dbReference type="Proteomes" id="UP001174677"/>
    </source>
</evidence>
<comment type="caution">
    <text evidence="2">The sequence shown here is derived from an EMBL/GenBank/DDBJ whole genome shotgun (WGS) entry which is preliminary data.</text>
</comment>
<gene>
    <name evidence="2" type="ORF">P3X46_000747</name>
</gene>
<evidence type="ECO:0000256" key="1">
    <source>
        <dbReference type="SAM" id="MobiDB-lite"/>
    </source>
</evidence>